<feature type="transmembrane region" description="Helical" evidence="9">
    <location>
        <begin position="553"/>
        <end position="575"/>
    </location>
</feature>
<dbReference type="EMBL" id="JAAPAO010001345">
    <property type="protein sequence ID" value="KAF4650095.1"/>
    <property type="molecule type" value="Genomic_DNA"/>
</dbReference>
<dbReference type="AlphaFoldDB" id="A0A7J6KS11"/>
<evidence type="ECO:0000256" key="7">
    <source>
        <dbReference type="ARBA" id="ARBA00023136"/>
    </source>
</evidence>
<keyword evidence="3" id="KW-0813">Transport</keyword>
<keyword evidence="6" id="KW-0406">Ion transport</keyword>
<gene>
    <name evidence="10" type="ORF">FOL47_001452</name>
</gene>
<feature type="transmembrane region" description="Helical" evidence="9">
    <location>
        <begin position="472"/>
        <end position="491"/>
    </location>
</feature>
<keyword evidence="5 9" id="KW-1133">Transmembrane helix</keyword>
<feature type="transmembrane region" description="Helical" evidence="9">
    <location>
        <begin position="12"/>
        <end position="32"/>
    </location>
</feature>
<sequence length="825" mass="90833">MVVNLYSSITISLSQFLTGVVGAFTIGVGAIPMMLPIDQSKREILIYLMQGPVWALFSTHLNFKATASHCLRSLLGTWLASAFGCFYYFLVQLMCGGTVDNYQREAAIAFVIPTTFVIALTHQSSGCKLREVIGFEAAASSFFTPVALFLDKPYEEALVNSIMESYGIIVSLATIVFLEIFGLLPTRTSSPIKDFDLAAADFFDRLSTSIVSGNKQAATLDAAQAKFEEAVAKASASTKSPKIRSMLWRMASFLYSLRKSIAEGCYPESIVRRLWKPSTADLLDLRCAIRRGLLSDDEADPSNIVDVKERAAALKTSFREASLKLKDTVHCSDELVTMEEIARYNFAEESVLHFSYIVTEYITAKNEEMAKLGRSGKGVHSLIVVQWFNDFVDFLVHWWKEPFFESNGMTTWEKLIYPAKLTLTATLTSTVILLWGRAQPFLMSHVFWGFIAALFCMLPNTGATLSKVTRRIAGTVCALVLAVICIFANPFNKAAFFVELLIVAFIGKLGSTFPLIGYGGPVFVLTWVIVAFQPSVSMIQPEEDTLWGIGWRMALTLVGVTMTSVLSLLVFPVLASLQLKDVSQDTLKEQAKYVVEAIRQLALLADDKGAIIRDSREELGESLSRNSTTRASLQSDAYTEVVVFGQWIMSGKDKRILEAQRTLDALARSTVCAYGASVTCGIEIEQPATSAMLKPVAHHLSELATALERSSAELQLCLSGDSGNDVDAIEDDVHLAMLRCRDGFNESREMLISKFREGSVPFNEVVDSGGSILYHAVYALNIFTEEWNSLEAFLAGRKSTSNFDSDPASEVSPVSSSIGSWVIRQ</sequence>
<comment type="caution">
    <text evidence="10">The sequence shown here is derived from an EMBL/GenBank/DDBJ whole genome shotgun (WGS) entry which is preliminary data.</text>
</comment>
<keyword evidence="4 9" id="KW-0812">Transmembrane</keyword>
<dbReference type="GO" id="GO:0015743">
    <property type="term" value="P:malate transport"/>
    <property type="evidence" value="ECO:0007669"/>
    <property type="project" value="InterPro"/>
</dbReference>
<evidence type="ECO:0000256" key="1">
    <source>
        <dbReference type="ARBA" id="ARBA00004141"/>
    </source>
</evidence>
<reference evidence="10 11" key="1">
    <citation type="submission" date="2020-04" db="EMBL/GenBank/DDBJ databases">
        <title>Perkinsus chesapeaki whole genome sequence.</title>
        <authorList>
            <person name="Bogema D.R."/>
        </authorList>
    </citation>
    <scope>NUCLEOTIDE SEQUENCE [LARGE SCALE GENOMIC DNA]</scope>
    <source>
        <strain evidence="10">ATCC PRA-425</strain>
    </source>
</reference>
<dbReference type="PANTHER" id="PTHR31086">
    <property type="entry name" value="ALUMINUM-ACTIVATED MALATE TRANSPORTER 10"/>
    <property type="match status" value="1"/>
</dbReference>
<accession>A0A7J6KS11</accession>
<proteinExistence type="inferred from homology"/>
<evidence type="ECO:0000313" key="10">
    <source>
        <dbReference type="EMBL" id="KAF4650095.1"/>
    </source>
</evidence>
<feature type="transmembrane region" description="Helical" evidence="9">
    <location>
        <begin position="165"/>
        <end position="184"/>
    </location>
</feature>
<dbReference type="Pfam" id="PF11744">
    <property type="entry name" value="ALMT"/>
    <property type="match status" value="1"/>
</dbReference>
<feature type="transmembrane region" description="Helical" evidence="9">
    <location>
        <begin position="102"/>
        <end position="120"/>
    </location>
</feature>
<keyword evidence="8" id="KW-0407">Ion channel</keyword>
<dbReference type="GO" id="GO:0016020">
    <property type="term" value="C:membrane"/>
    <property type="evidence" value="ECO:0007669"/>
    <property type="project" value="UniProtKB-SubCell"/>
</dbReference>
<feature type="transmembrane region" description="Helical" evidence="9">
    <location>
        <begin position="415"/>
        <end position="435"/>
    </location>
</feature>
<comment type="similarity">
    <text evidence="2">Belongs to the aromatic acid exporter (TC 2.A.85) family.</text>
</comment>
<comment type="subcellular location">
    <subcellularLocation>
        <location evidence="1">Membrane</location>
        <topology evidence="1">Multi-pass membrane protein</topology>
    </subcellularLocation>
</comment>
<evidence type="ECO:0000256" key="8">
    <source>
        <dbReference type="ARBA" id="ARBA00023303"/>
    </source>
</evidence>
<keyword evidence="11" id="KW-1185">Reference proteome</keyword>
<evidence type="ECO:0008006" key="12">
    <source>
        <dbReference type="Google" id="ProtNLM"/>
    </source>
</evidence>
<dbReference type="Proteomes" id="UP000591131">
    <property type="component" value="Unassembled WGS sequence"/>
</dbReference>
<feature type="transmembrane region" description="Helical" evidence="9">
    <location>
        <begin position="70"/>
        <end position="90"/>
    </location>
</feature>
<dbReference type="GO" id="GO:0034220">
    <property type="term" value="P:monoatomic ion transmembrane transport"/>
    <property type="evidence" value="ECO:0007669"/>
    <property type="project" value="UniProtKB-KW"/>
</dbReference>
<feature type="transmembrane region" description="Helical" evidence="9">
    <location>
        <begin position="511"/>
        <end position="532"/>
    </location>
</feature>
<feature type="transmembrane region" description="Helical" evidence="9">
    <location>
        <begin position="441"/>
        <end position="460"/>
    </location>
</feature>
<dbReference type="InterPro" id="IPR020966">
    <property type="entry name" value="ALMT"/>
</dbReference>
<evidence type="ECO:0000256" key="4">
    <source>
        <dbReference type="ARBA" id="ARBA00022692"/>
    </source>
</evidence>
<keyword evidence="7 9" id="KW-0472">Membrane</keyword>
<evidence type="ECO:0000256" key="3">
    <source>
        <dbReference type="ARBA" id="ARBA00022448"/>
    </source>
</evidence>
<feature type="transmembrane region" description="Helical" evidence="9">
    <location>
        <begin position="132"/>
        <end position="150"/>
    </location>
</feature>
<organism evidence="10 11">
    <name type="scientific">Perkinsus chesapeaki</name>
    <name type="common">Clam parasite</name>
    <name type="synonym">Perkinsus andrewsi</name>
    <dbReference type="NCBI Taxonomy" id="330153"/>
    <lineage>
        <taxon>Eukaryota</taxon>
        <taxon>Sar</taxon>
        <taxon>Alveolata</taxon>
        <taxon>Perkinsozoa</taxon>
        <taxon>Perkinsea</taxon>
        <taxon>Perkinsida</taxon>
        <taxon>Perkinsidae</taxon>
        <taxon>Perkinsus</taxon>
    </lineage>
</organism>
<evidence type="ECO:0000256" key="5">
    <source>
        <dbReference type="ARBA" id="ARBA00022989"/>
    </source>
</evidence>
<protein>
    <recommendedName>
        <fullName evidence="12">Aluminum-activated malate transporter 1</fullName>
    </recommendedName>
</protein>
<evidence type="ECO:0000256" key="2">
    <source>
        <dbReference type="ARBA" id="ARBA00007079"/>
    </source>
</evidence>
<name>A0A7J6KS11_PERCH</name>
<evidence type="ECO:0000313" key="11">
    <source>
        <dbReference type="Proteomes" id="UP000591131"/>
    </source>
</evidence>
<dbReference type="OrthoDB" id="460269at2759"/>
<evidence type="ECO:0000256" key="9">
    <source>
        <dbReference type="SAM" id="Phobius"/>
    </source>
</evidence>
<feature type="transmembrane region" description="Helical" evidence="9">
    <location>
        <begin position="44"/>
        <end position="63"/>
    </location>
</feature>
<evidence type="ECO:0000256" key="6">
    <source>
        <dbReference type="ARBA" id="ARBA00023065"/>
    </source>
</evidence>